<accession>A0A820CLG9</accession>
<keyword evidence="2" id="KW-0472">Membrane</keyword>
<evidence type="ECO:0000256" key="2">
    <source>
        <dbReference type="SAM" id="Phobius"/>
    </source>
</evidence>
<dbReference type="Proteomes" id="UP000663842">
    <property type="component" value="Unassembled WGS sequence"/>
</dbReference>
<proteinExistence type="predicted"/>
<dbReference type="Pfam" id="PF24838">
    <property type="entry name" value="8xMP"/>
    <property type="match status" value="1"/>
</dbReference>
<name>A0A820CLG9_9BILA</name>
<dbReference type="AlphaFoldDB" id="A0A820CLG9"/>
<dbReference type="EMBL" id="CAJOBF010006791">
    <property type="protein sequence ID" value="CAF4215654.1"/>
    <property type="molecule type" value="Genomic_DNA"/>
</dbReference>
<evidence type="ECO:0000313" key="3">
    <source>
        <dbReference type="EMBL" id="CAF4215654.1"/>
    </source>
</evidence>
<evidence type="ECO:0000256" key="1">
    <source>
        <dbReference type="SAM" id="MobiDB-lite"/>
    </source>
</evidence>
<gene>
    <name evidence="3" type="ORF">UXM345_LOCUS28811</name>
</gene>
<sequence length="175" mass="19804">MEEINSQLIFDKISKDLINDSVNIDYQGEHEIAFSSKSIILEQYKLLVDSSHKIEERRSSSNNVFIGINTILVSVLANSPKLIKIEIYYLPFIASLGFIGILISYDWLKVINSYKKLNFLNYALIQSLEKFLPTYVFSLRAKLEAEQPDQKIKNRGNTGAAAAASLPEVKQQSLT</sequence>
<reference evidence="3" key="1">
    <citation type="submission" date="2021-02" db="EMBL/GenBank/DDBJ databases">
        <authorList>
            <person name="Nowell W R."/>
        </authorList>
    </citation>
    <scope>NUCLEOTIDE SEQUENCE</scope>
</reference>
<feature type="region of interest" description="Disordered" evidence="1">
    <location>
        <begin position="150"/>
        <end position="175"/>
    </location>
</feature>
<feature type="transmembrane region" description="Helical" evidence="2">
    <location>
        <begin position="89"/>
        <end position="108"/>
    </location>
</feature>
<evidence type="ECO:0000313" key="4">
    <source>
        <dbReference type="Proteomes" id="UP000663842"/>
    </source>
</evidence>
<comment type="caution">
    <text evidence="3">The sequence shown here is derived from an EMBL/GenBank/DDBJ whole genome shotgun (WGS) entry which is preliminary data.</text>
</comment>
<protein>
    <submittedName>
        <fullName evidence="3">Uncharacterized protein</fullName>
    </submittedName>
</protein>
<keyword evidence="2" id="KW-1133">Transmembrane helix</keyword>
<organism evidence="3 4">
    <name type="scientific">Rotaria magnacalcarata</name>
    <dbReference type="NCBI Taxonomy" id="392030"/>
    <lineage>
        <taxon>Eukaryota</taxon>
        <taxon>Metazoa</taxon>
        <taxon>Spiralia</taxon>
        <taxon>Gnathifera</taxon>
        <taxon>Rotifera</taxon>
        <taxon>Eurotatoria</taxon>
        <taxon>Bdelloidea</taxon>
        <taxon>Philodinida</taxon>
        <taxon>Philodinidae</taxon>
        <taxon>Rotaria</taxon>
    </lineage>
</organism>
<keyword evidence="2" id="KW-0812">Transmembrane</keyword>
<dbReference type="InterPro" id="IPR056918">
    <property type="entry name" value="8xMP"/>
</dbReference>